<proteinExistence type="predicted"/>
<keyword evidence="1" id="KW-1133">Transmembrane helix</keyword>
<keyword evidence="1" id="KW-0812">Transmembrane</keyword>
<evidence type="ECO:0000313" key="2">
    <source>
        <dbReference type="EMBL" id="BBX45740.1"/>
    </source>
</evidence>
<dbReference type="Pfam" id="PF10011">
    <property type="entry name" value="DUF2254"/>
    <property type="match status" value="1"/>
</dbReference>
<dbReference type="Proteomes" id="UP000465866">
    <property type="component" value="Chromosome"/>
</dbReference>
<dbReference type="EMBL" id="AP022569">
    <property type="protein sequence ID" value="BBX45740.1"/>
    <property type="molecule type" value="Genomic_DNA"/>
</dbReference>
<evidence type="ECO:0000313" key="3">
    <source>
        <dbReference type="Proteomes" id="UP000465866"/>
    </source>
</evidence>
<accession>A0A7I7KUE5</accession>
<dbReference type="AlphaFoldDB" id="A0A7I7KUE5"/>
<reference evidence="2 3" key="1">
    <citation type="journal article" date="2019" name="Emerg. Microbes Infect.">
        <title>Comprehensive subspecies identification of 175 nontuberculous mycobacteria species based on 7547 genomic profiles.</title>
        <authorList>
            <person name="Matsumoto Y."/>
            <person name="Kinjo T."/>
            <person name="Motooka D."/>
            <person name="Nabeya D."/>
            <person name="Jung N."/>
            <person name="Uechi K."/>
            <person name="Horii T."/>
            <person name="Iida T."/>
            <person name="Fujita J."/>
            <person name="Nakamura S."/>
        </authorList>
    </citation>
    <scope>NUCLEOTIDE SEQUENCE [LARGE SCALE GENOMIC DNA]</scope>
    <source>
        <strain evidence="2 3">JCM 12404</strain>
    </source>
</reference>
<evidence type="ECO:0000256" key="1">
    <source>
        <dbReference type="SAM" id="Phobius"/>
    </source>
</evidence>
<evidence type="ECO:0008006" key="4">
    <source>
        <dbReference type="Google" id="ProtNLM"/>
    </source>
</evidence>
<keyword evidence="1" id="KW-0472">Membrane</keyword>
<feature type="transmembrane region" description="Helical" evidence="1">
    <location>
        <begin position="139"/>
        <end position="159"/>
    </location>
</feature>
<dbReference type="InterPro" id="IPR018723">
    <property type="entry name" value="DUF2254_membrane"/>
</dbReference>
<feature type="transmembrane region" description="Helical" evidence="1">
    <location>
        <begin position="108"/>
        <end position="127"/>
    </location>
</feature>
<organism evidence="2 3">
    <name type="scientific">Mycobacterium cookii</name>
    <dbReference type="NCBI Taxonomy" id="1775"/>
    <lineage>
        <taxon>Bacteria</taxon>
        <taxon>Bacillati</taxon>
        <taxon>Actinomycetota</taxon>
        <taxon>Actinomycetes</taxon>
        <taxon>Mycobacteriales</taxon>
        <taxon>Mycobacteriaceae</taxon>
        <taxon>Mycobacterium</taxon>
    </lineage>
</organism>
<keyword evidence="3" id="KW-1185">Reference proteome</keyword>
<gene>
    <name evidence="2" type="ORF">MCOO_17550</name>
</gene>
<sequence>MSLSQWRREVLRTNFWLVPSMEVLAAIALFCFTLEIDRAVYHHKLWLPAWVEAGSADTAREILLAVAAAIMTVIGINFSVTIVTLTLASTQFGPRMLRNFIRDRGTQLTLGTFVATAVYCVFVLLAIGPADQGVFVPHLSVSVVFLLVLLDLAVLIYFLHHIAIQIQLPFVIASIAGDLTRYLRVKKPDIRMSTPDEPEDPEEIAALVHQIETSGAMIRTPKGGYLQAIRYDLLVRKASAANAVVSLPYRPGNFLVEDGELAAVWPPEAVDSITRCLKRAQVTGPVRTLAQDPAFGVDQLVEIAIRALSPAVNDTYTALTCVDWLANTLCKLGRVWSPAQTYTDQDGAIRVICEQVTFENLVGRSFDKIRQASRGMPALLMRQLEALKAIMEQTTDPEHARVLMDQAAMIQRANLESVPEASDRADVESRYDAVAGVYARLSDDADSFAKVDASYDSR</sequence>
<protein>
    <recommendedName>
        <fullName evidence="4">DUF2254 domain-containing protein</fullName>
    </recommendedName>
</protein>
<dbReference type="KEGG" id="mcoo:MCOO_17550"/>
<feature type="transmembrane region" description="Helical" evidence="1">
    <location>
        <begin position="62"/>
        <end position="87"/>
    </location>
</feature>
<name>A0A7I7KUE5_9MYCO</name>